<dbReference type="InterPro" id="IPR016461">
    <property type="entry name" value="COMT-like"/>
</dbReference>
<evidence type="ECO:0000256" key="3">
    <source>
        <dbReference type="ARBA" id="ARBA00022691"/>
    </source>
</evidence>
<dbReference type="AlphaFoldDB" id="A0A218XJV4"/>
<dbReference type="GO" id="GO:0008171">
    <property type="term" value="F:O-methyltransferase activity"/>
    <property type="evidence" value="ECO:0007669"/>
    <property type="project" value="InterPro"/>
</dbReference>
<evidence type="ECO:0000256" key="4">
    <source>
        <dbReference type="PIRSR" id="PIRSR005739-1"/>
    </source>
</evidence>
<keyword evidence="2" id="KW-0808">Transferase</keyword>
<name>A0A218XJV4_PUNGR</name>
<accession>A0A218XJV4</accession>
<dbReference type="InterPro" id="IPR012967">
    <property type="entry name" value="COMT_dimerisation"/>
</dbReference>
<proteinExistence type="predicted"/>
<feature type="domain" description="O-methyltransferase dimerisation" evidence="6">
    <location>
        <begin position="23"/>
        <end position="122"/>
    </location>
</feature>
<dbReference type="InterPro" id="IPR036388">
    <property type="entry name" value="WH-like_DNA-bd_sf"/>
</dbReference>
<keyword evidence="1" id="KW-0489">Methyltransferase</keyword>
<dbReference type="Pfam" id="PF08100">
    <property type="entry name" value="Dimerisation"/>
    <property type="match status" value="1"/>
</dbReference>
<dbReference type="EMBL" id="MTKT01001287">
    <property type="protein sequence ID" value="OWM85154.1"/>
    <property type="molecule type" value="Genomic_DNA"/>
</dbReference>
<dbReference type="SUPFAM" id="SSF46785">
    <property type="entry name" value="Winged helix' DNA-binding domain"/>
    <property type="match status" value="1"/>
</dbReference>
<dbReference type="GO" id="GO:0032259">
    <property type="term" value="P:methylation"/>
    <property type="evidence" value="ECO:0007669"/>
    <property type="project" value="UniProtKB-KW"/>
</dbReference>
<evidence type="ECO:0000256" key="2">
    <source>
        <dbReference type="ARBA" id="ARBA00022679"/>
    </source>
</evidence>
<keyword evidence="3" id="KW-0949">S-adenosyl-L-methionine</keyword>
<dbReference type="SUPFAM" id="SSF53335">
    <property type="entry name" value="S-adenosyl-L-methionine-dependent methyltransferases"/>
    <property type="match status" value="1"/>
</dbReference>
<reference evidence="8" key="1">
    <citation type="journal article" date="2017" name="Plant J.">
        <title>The pomegranate (Punica granatum L.) genome and the genomics of punicalagin biosynthesis.</title>
        <authorList>
            <person name="Qin G."/>
            <person name="Xu C."/>
            <person name="Ming R."/>
            <person name="Tang H."/>
            <person name="Guyot R."/>
            <person name="Kramer E.M."/>
            <person name="Hu Y."/>
            <person name="Yi X."/>
            <person name="Qi Y."/>
            <person name="Xu X."/>
            <person name="Gao Z."/>
            <person name="Pan H."/>
            <person name="Jian J."/>
            <person name="Tian Y."/>
            <person name="Yue Z."/>
            <person name="Xu Y."/>
        </authorList>
    </citation>
    <scope>NUCLEOTIDE SEQUENCE [LARGE SCALE GENOMIC DNA]</scope>
    <source>
        <strain evidence="8">cv. Dabenzi</strain>
    </source>
</reference>
<dbReference type="GO" id="GO:0046983">
    <property type="term" value="F:protein dimerization activity"/>
    <property type="evidence" value="ECO:0007669"/>
    <property type="project" value="InterPro"/>
</dbReference>
<dbReference type="Gene3D" id="3.40.50.150">
    <property type="entry name" value="Vaccinia Virus protein VP39"/>
    <property type="match status" value="1"/>
</dbReference>
<dbReference type="InterPro" id="IPR029063">
    <property type="entry name" value="SAM-dependent_MTases_sf"/>
</dbReference>
<feature type="active site" description="Proton acceptor" evidence="4">
    <location>
        <position position="291"/>
    </location>
</feature>
<protein>
    <submittedName>
        <fullName evidence="7">Uncharacterized protein</fullName>
    </submittedName>
</protein>
<dbReference type="Gene3D" id="1.10.10.10">
    <property type="entry name" value="Winged helix-like DNA-binding domain superfamily/Winged helix DNA-binding domain"/>
    <property type="match status" value="1"/>
</dbReference>
<evidence type="ECO:0000259" key="6">
    <source>
        <dbReference type="Pfam" id="PF08100"/>
    </source>
</evidence>
<dbReference type="Pfam" id="PF00891">
    <property type="entry name" value="Methyltransf_2"/>
    <property type="match status" value="1"/>
</dbReference>
<evidence type="ECO:0000313" key="8">
    <source>
        <dbReference type="Proteomes" id="UP000197138"/>
    </source>
</evidence>
<evidence type="ECO:0000313" key="7">
    <source>
        <dbReference type="EMBL" id="OWM85154.1"/>
    </source>
</evidence>
<organism evidence="7 8">
    <name type="scientific">Punica granatum</name>
    <name type="common">Pomegranate</name>
    <dbReference type="NCBI Taxonomy" id="22663"/>
    <lineage>
        <taxon>Eukaryota</taxon>
        <taxon>Viridiplantae</taxon>
        <taxon>Streptophyta</taxon>
        <taxon>Embryophyta</taxon>
        <taxon>Tracheophyta</taxon>
        <taxon>Spermatophyta</taxon>
        <taxon>Magnoliopsida</taxon>
        <taxon>eudicotyledons</taxon>
        <taxon>Gunneridae</taxon>
        <taxon>Pentapetalae</taxon>
        <taxon>rosids</taxon>
        <taxon>malvids</taxon>
        <taxon>Myrtales</taxon>
        <taxon>Lythraceae</taxon>
        <taxon>Punica</taxon>
    </lineage>
</organism>
<dbReference type="FunFam" id="1.10.10.10:FF:000357">
    <property type="entry name" value="Caffeic acid 3-O-methyltransferase"/>
    <property type="match status" value="1"/>
</dbReference>
<gene>
    <name evidence="7" type="ORF">CDL15_Pgr027941</name>
</gene>
<dbReference type="Proteomes" id="UP000197138">
    <property type="component" value="Unassembled WGS sequence"/>
</dbReference>
<evidence type="ECO:0000259" key="5">
    <source>
        <dbReference type="Pfam" id="PF00891"/>
    </source>
</evidence>
<feature type="domain" description="O-methyltransferase C-terminal" evidence="5">
    <location>
        <begin position="145"/>
        <end position="367"/>
    </location>
</feature>
<comment type="caution">
    <text evidence="7">The sequence shown here is derived from an EMBL/GenBank/DDBJ whole genome shotgun (WGS) entry which is preliminary data.</text>
</comment>
<dbReference type="PROSITE" id="PS51683">
    <property type="entry name" value="SAM_OMT_II"/>
    <property type="match status" value="1"/>
</dbReference>
<evidence type="ECO:0000256" key="1">
    <source>
        <dbReference type="ARBA" id="ARBA00022603"/>
    </source>
</evidence>
<sequence>MENRMTMSTVEEAGEQRSSLDALQLAGASVLPMALKTAVELGVLDIIHRAGPGAELSASQIVSKLDSKNPRAAYLLDHMLCLLATHSVLTCSVSPAHQSDGSQSQSCQRVYGLAPVSKYFIKDEQGGSLSPLLHLIQHRVVLDMWFHWKDAILEGGLPFEKAHGMSTMSYIHKDARFGENFWETMNDLNKLFVVQMLEAYKGFEGLRSLVDVGGRDGSVLKMIISKYPSIKGVNFDLPSVIEKAPSIEGVENVGGDMIQGVPKGEAILIKSFRSADRVTDLFCDCQQWVLHSWTDEECVKVFKNCHESLPENGKVMVVDFVIPEAPDASLAVQSVFQLCMFMLSMNPNRNERTEKDFDSLAKAAGFAGVRVFPCGYGFSLIEIYKN</sequence>
<dbReference type="InterPro" id="IPR036390">
    <property type="entry name" value="WH_DNA-bd_sf"/>
</dbReference>
<dbReference type="PIRSF" id="PIRSF005739">
    <property type="entry name" value="O-mtase"/>
    <property type="match status" value="1"/>
</dbReference>
<dbReference type="InterPro" id="IPR001077">
    <property type="entry name" value="COMT_C"/>
</dbReference>
<dbReference type="PANTHER" id="PTHR11746">
    <property type="entry name" value="O-METHYLTRANSFERASE"/>
    <property type="match status" value="1"/>
</dbReference>